<sequence>MRAFDRRVIAEPALTRLASMHPRATGEHPPFRVFACPPSRGSVALSGELDMTSSDLLPEALDRAGAEPVDGALVFDLTGLRFSDHRSVLALVDHAQRRGHPAVLRGPPRTARQLVRLMGVDVRVEP</sequence>
<evidence type="ECO:0000313" key="3">
    <source>
        <dbReference type="Proteomes" id="UP000482800"/>
    </source>
</evidence>
<dbReference type="InterPro" id="IPR036513">
    <property type="entry name" value="STAS_dom_sf"/>
</dbReference>
<dbReference type="AlphaFoldDB" id="A0A6V8KJ24"/>
<dbReference type="CDD" id="cd07043">
    <property type="entry name" value="STAS_anti-anti-sigma_factors"/>
    <property type="match status" value="1"/>
</dbReference>
<comment type="caution">
    <text evidence="2">The sequence shown here is derived from an EMBL/GenBank/DDBJ whole genome shotgun (WGS) entry which is preliminary data.</text>
</comment>
<gene>
    <name evidence="2" type="ORF">Phou_063190</name>
</gene>
<reference evidence="2 3" key="1">
    <citation type="submission" date="2020-03" db="EMBL/GenBank/DDBJ databases">
        <title>Whole genome shotgun sequence of Phytohabitans houttuyneae NBRC 108639.</title>
        <authorList>
            <person name="Komaki H."/>
            <person name="Tamura T."/>
        </authorList>
    </citation>
    <scope>NUCLEOTIDE SEQUENCE [LARGE SCALE GENOMIC DNA]</scope>
    <source>
        <strain evidence="2 3">NBRC 108639</strain>
    </source>
</reference>
<keyword evidence="3" id="KW-1185">Reference proteome</keyword>
<evidence type="ECO:0000313" key="2">
    <source>
        <dbReference type="EMBL" id="GFJ82139.1"/>
    </source>
</evidence>
<feature type="domain" description="STAS" evidence="1">
    <location>
        <begin position="43"/>
        <end position="126"/>
    </location>
</feature>
<accession>A0A6V8KJ24</accession>
<dbReference type="Pfam" id="PF13466">
    <property type="entry name" value="STAS_2"/>
    <property type="match status" value="1"/>
</dbReference>
<dbReference type="SUPFAM" id="SSF52091">
    <property type="entry name" value="SpoIIaa-like"/>
    <property type="match status" value="1"/>
</dbReference>
<dbReference type="PROSITE" id="PS50801">
    <property type="entry name" value="STAS"/>
    <property type="match status" value="1"/>
</dbReference>
<organism evidence="2 3">
    <name type="scientific">Phytohabitans houttuyneae</name>
    <dbReference type="NCBI Taxonomy" id="1076126"/>
    <lineage>
        <taxon>Bacteria</taxon>
        <taxon>Bacillati</taxon>
        <taxon>Actinomycetota</taxon>
        <taxon>Actinomycetes</taxon>
        <taxon>Micromonosporales</taxon>
        <taxon>Micromonosporaceae</taxon>
    </lineage>
</organism>
<dbReference type="Gene3D" id="3.30.750.24">
    <property type="entry name" value="STAS domain"/>
    <property type="match status" value="1"/>
</dbReference>
<dbReference type="EMBL" id="BLPF01000002">
    <property type="protein sequence ID" value="GFJ82139.1"/>
    <property type="molecule type" value="Genomic_DNA"/>
</dbReference>
<reference evidence="2 3" key="2">
    <citation type="submission" date="2020-03" db="EMBL/GenBank/DDBJ databases">
        <authorList>
            <person name="Ichikawa N."/>
            <person name="Kimura A."/>
            <person name="Kitahashi Y."/>
            <person name="Uohara A."/>
        </authorList>
    </citation>
    <scope>NUCLEOTIDE SEQUENCE [LARGE SCALE GENOMIC DNA]</scope>
    <source>
        <strain evidence="2 3">NBRC 108639</strain>
    </source>
</reference>
<dbReference type="InterPro" id="IPR002645">
    <property type="entry name" value="STAS_dom"/>
</dbReference>
<dbReference type="Proteomes" id="UP000482800">
    <property type="component" value="Unassembled WGS sequence"/>
</dbReference>
<proteinExistence type="predicted"/>
<dbReference type="InterPro" id="IPR058548">
    <property type="entry name" value="MlaB-like_STAS"/>
</dbReference>
<protein>
    <recommendedName>
        <fullName evidence="1">STAS domain-containing protein</fullName>
    </recommendedName>
</protein>
<evidence type="ECO:0000259" key="1">
    <source>
        <dbReference type="PROSITE" id="PS50801"/>
    </source>
</evidence>
<name>A0A6V8KJ24_9ACTN</name>